<feature type="chain" id="PRO_5038867540" evidence="1">
    <location>
        <begin position="31"/>
        <end position="2277"/>
    </location>
</feature>
<comment type="caution">
    <text evidence="3">The sequence shown here is derived from an EMBL/GenBank/DDBJ whole genome shotgun (WGS) entry which is preliminary data.</text>
</comment>
<dbReference type="RefSeq" id="WP_211800509.1">
    <property type="nucleotide sequence ID" value="NZ_JAGSCS010000005.1"/>
</dbReference>
<dbReference type="Proteomes" id="UP000675379">
    <property type="component" value="Unassembled WGS sequence"/>
</dbReference>
<dbReference type="NCBIfam" id="TIGR01451">
    <property type="entry name" value="B_ant_repeat"/>
    <property type="match status" value="9"/>
</dbReference>
<gene>
    <name evidence="3" type="ORF">KCG48_05775</name>
</gene>
<feature type="signal peptide" evidence="1">
    <location>
        <begin position="1"/>
        <end position="30"/>
    </location>
</feature>
<feature type="domain" description="DUF7507" evidence="2">
    <location>
        <begin position="420"/>
        <end position="505"/>
    </location>
</feature>
<organism evidence="3 4">
    <name type="scientific">Proteiniclasticum sediminis</name>
    <dbReference type="NCBI Taxonomy" id="2804028"/>
    <lineage>
        <taxon>Bacteria</taxon>
        <taxon>Bacillati</taxon>
        <taxon>Bacillota</taxon>
        <taxon>Clostridia</taxon>
        <taxon>Eubacteriales</taxon>
        <taxon>Clostridiaceae</taxon>
        <taxon>Proteiniclasticum</taxon>
    </lineage>
</organism>
<reference evidence="3" key="1">
    <citation type="submission" date="2021-04" db="EMBL/GenBank/DDBJ databases">
        <title>Proteiniclasticum sedimins sp. nov., an obligate anaerobic bacterium isolated from anaerobic sludge.</title>
        <authorList>
            <person name="Liu J."/>
        </authorList>
    </citation>
    <scope>NUCLEOTIDE SEQUENCE</scope>
    <source>
        <strain evidence="3">BAD-10</strain>
    </source>
</reference>
<dbReference type="InterPro" id="IPR051172">
    <property type="entry name" value="Chlamydia_OmcB"/>
</dbReference>
<dbReference type="Gene3D" id="2.60.40.740">
    <property type="match status" value="1"/>
</dbReference>
<dbReference type="EMBL" id="JAGSCS010000005">
    <property type="protein sequence ID" value="MBR0575850.1"/>
    <property type="molecule type" value="Genomic_DNA"/>
</dbReference>
<dbReference type="InterPro" id="IPR013783">
    <property type="entry name" value="Ig-like_fold"/>
</dbReference>
<dbReference type="SUPFAM" id="SSF117074">
    <property type="entry name" value="Hypothetical protein PA1324"/>
    <property type="match status" value="1"/>
</dbReference>
<name>A0A941CNI2_9CLOT</name>
<keyword evidence="1" id="KW-0732">Signal</keyword>
<dbReference type="PANTHER" id="PTHR34819:SF3">
    <property type="entry name" value="CELL SURFACE PROTEIN"/>
    <property type="match status" value="1"/>
</dbReference>
<evidence type="ECO:0000259" key="2">
    <source>
        <dbReference type="Pfam" id="PF24346"/>
    </source>
</evidence>
<keyword evidence="4" id="KW-1185">Reference proteome</keyword>
<proteinExistence type="predicted"/>
<evidence type="ECO:0000256" key="1">
    <source>
        <dbReference type="SAM" id="SignalP"/>
    </source>
</evidence>
<dbReference type="InterPro" id="IPR055354">
    <property type="entry name" value="DUF7507"/>
</dbReference>
<protein>
    <submittedName>
        <fullName evidence="3">DUF11 domain-containing protein</fullName>
    </submittedName>
</protein>
<evidence type="ECO:0000313" key="3">
    <source>
        <dbReference type="EMBL" id="MBR0575850.1"/>
    </source>
</evidence>
<feature type="domain" description="DUF7507" evidence="2">
    <location>
        <begin position="2004"/>
        <end position="2095"/>
    </location>
</feature>
<dbReference type="InterPro" id="IPR047589">
    <property type="entry name" value="DUF11_rpt"/>
</dbReference>
<evidence type="ECO:0000313" key="4">
    <source>
        <dbReference type="Proteomes" id="UP000675379"/>
    </source>
</evidence>
<dbReference type="Pfam" id="PF24346">
    <property type="entry name" value="DUF7507"/>
    <property type="match status" value="2"/>
</dbReference>
<sequence length="2277" mass="248280">MSTMRPKKHRMLKQISLILMLIFMSSFGFAAKNVQAAVLVGTNSTLEGYNVDTKDWDGSYVTGNLGKSYGEGEWFPGRIRLTGFQGAYPSFAGMPDIQIKYDSVGSVSGGTAMFVDLVKGIQIGTRVLADTEAWPMANGLPYPMGSASNVALAQNHSGENQWAGYKLLNLPDEQMNRALDGTVGTIYENERMFIIKATDIIDALNALGVSLTTNDISIYFEFHLARTSIWSRNLQEYYTNEPAASWGGYLYGKLDFDPINFGSGPFPGSSGHFALANGGASDVPLPDTPEDYRTVTGKKFEDLNNNHQWDAGEPGIANWPIHLIGYIEDLLVPIDTTTDGSGIYSFAGLSMGSILEVTEGNVAGYVQTYPYEGTQPLANGATPVSISKAGRGPWGWKILGSLTTSSETVSGVDFGNFMPKPAMEVTKTGDAKSKAGDPVNYTITITNKGNVPLSIDSVFDSRIGEIKGSFLAVIPVGQSSSATIPYTIPKENTEDPFINKVTVKAHYLTYTVEGSASHSIDTFQPKIVIEKSVNKSEAIVGEKLTYTITVKNLSSTDTPKLTMTLTDALLGLNETFTMMPGDPNYVKVVDYIVKTTDPDPLNNTAKLHVTVEGFPNVYDLEASARVDIIHPKLSIVKSGDALSKLGDDTKFTFLVKNEGDVPLTIESVVDDPFGNITAKFTKPTLQPGDSELLTLYFPIPLDAPDPFVNKVSAVYKYGVYVASAESSHSVNLFQPDFTITKEVNKTEAVVGEELTYTITIDNLSSTDTPKLTFHVTDPMLGLDETFTMMPADANYVKVLKYTVKEADPNPLNNTAKVHVTVDGFPNSYDKEASASVKIIHPLIKITKTGDALSKIGDETKFVFEVKNIGDVPLTLVSVIDDPFMDITSNFTKPILQPGESEMVTLYFKIPADASDPFTNKVTATYKYGSYTATSSASHDVNLFQPSIELTKTVDKKEAIIGEKVTYTITIKNTSSADTPKLTLHVTDPLLGLDEIFTMLPGDPDYVKKIEYTIKETDPDPLDNTAKVHVTIEGFPNVIDKEASARVDIIHPHLTIEKKGDALSKKGDDTKFTFLVKNDGDVPLTIESVVDVPFGDITAKFTKPLLAAGESELVTLYFPIPMDAPDPFVNKVTATYKYGSYTATGDSSHSVNLFQPDFSIKKTVNKNEAIVGEELTYTITIDNLSSADTPKLTFHVTDPLLGLDETFTMLPGDADYVKVLKYTVKETDPDPLVNTAKVHVTIEGFPNVIDKEASAKVNIIHPHLTIVKTGDLLSKIGDETKFVFNVKNDGDVPLTLFSVVDVPFGDITSKFTKPILLPGESEMVTLYFKIPADAKDPFENKVTATYKYGDYAATSEDSHEVNLFQPDFTLTKIVDKSEAVVGEELTYTITIDNLSSADTPKLTFHVTDPLLGLDETFTMLPADADYVKVLKYTVKETDPNPLKNTAKVHVTVEGFPNTYDKEASASVKIIHPMLTIVKSGDALSKLGDDTKFTFLVKNEGDVPLTLESVVDDPFGNITAKFTKPILQPGDSELVTLYFKIPMDAPDPFVNKVSATYKYGTYVASANSSYKVNLFQPDFTITKEVNKGEAVIGEELTYTITIDNLSSADTPKLTFHVTDPLLGLDETFTMLPADANYVKVLKYTVKETDPNPLKNTAKVHVTVEGFPNTYDKEASAQVKIVHPAILITKNGDALSKIGDDTKFVFTVKNIGDVPLTLVSVVDDPFMDITSKFTKPILQPGEEEVVTLYFKIPADASDPFTNKVTATYTYSTYTAKSSASHDVNLFQPKINLTKSVDKTVSMVGDTLTYTLKVENLSSPDTPIMNFTLTDSVLGALPPFSLKSGEVFEKSYPYLVTALDPNPIINVAEVSASPEGFPNVYTDKESTTVKLFTPLIKIEKFADTKISKVGDTINYTIRVTNMTVEAYAPNLVGKVTDPMLGLDSAINLASGQMVEFKIPYIVKATDDPGGFGWVDLKNTATVTVSPLGFEAIAKLTETASATVSLVHPAIDITKDVDKAEAMVGETVRFTITIKNTGDVKLENLKVTDTRMGDISAKFPSSLEVGQTATWFYDYILKLADISPDLLHPMVNWAEVHANPITLPNDIWDKDDASVLVKPAYYDETAWAYGGSYAVPFTDSTLFDSQFSKWGWTNGPLNEGDYTFILYAGAGQNILSKGIAVGTVTVKYHLGSATITYTMYPGMLIDEIHLYVGKLPLPKVKGSYTAAPGQFPINPKGVYGKTTWSITVKNLSGPIYVAAHMVVRIPGAVMPPILTPYYRPTV</sequence>
<accession>A0A941CNI2</accession>
<dbReference type="Gene3D" id="2.60.40.10">
    <property type="entry name" value="Immunoglobulins"/>
    <property type="match status" value="1"/>
</dbReference>
<dbReference type="PANTHER" id="PTHR34819">
    <property type="entry name" value="LARGE CYSTEINE-RICH PERIPLASMIC PROTEIN OMCB"/>
    <property type="match status" value="1"/>
</dbReference>